<feature type="compositionally biased region" description="Basic and acidic residues" evidence="1">
    <location>
        <begin position="7"/>
        <end position="20"/>
    </location>
</feature>
<keyword evidence="4" id="KW-1185">Reference proteome</keyword>
<dbReference type="EMBL" id="PNEN01001724">
    <property type="protein sequence ID" value="PPJ52038.1"/>
    <property type="molecule type" value="Genomic_DNA"/>
</dbReference>
<gene>
    <name evidence="3" type="ORF">CBER1_09822</name>
</gene>
<dbReference type="STRING" id="357750.A0A2S6BX38"/>
<evidence type="ECO:0008006" key="5">
    <source>
        <dbReference type="Google" id="ProtNLM"/>
    </source>
</evidence>
<feature type="region of interest" description="Disordered" evidence="1">
    <location>
        <begin position="1"/>
        <end position="34"/>
    </location>
</feature>
<evidence type="ECO:0000313" key="4">
    <source>
        <dbReference type="Proteomes" id="UP000237631"/>
    </source>
</evidence>
<feature type="transmembrane region" description="Helical" evidence="2">
    <location>
        <begin position="127"/>
        <end position="147"/>
    </location>
</feature>
<name>A0A2S6BX38_9PEZI</name>
<feature type="transmembrane region" description="Helical" evidence="2">
    <location>
        <begin position="170"/>
        <end position="195"/>
    </location>
</feature>
<sequence>MSVVEPAVRESIEEAARDAEAYPSRRPLSGPEEESPAPTRWWFASTACPLFAATFGPIASGLSICSLVCPWREILPPKIPEGFGTQVPDPKWLLAINTASLICALIGNAALLLNMAQRLEFSTAQPITIGGFVLAGMLLLVDVIVLSSDEYHFLLDPVGRLPGNHALTAAFYYAIIAAVVYIIIGLLMCVTVYGAHRRYYDKDFQLTNAQRMLMLQVS</sequence>
<protein>
    <recommendedName>
        <fullName evidence="5">MARVEL domain-containing protein</fullName>
    </recommendedName>
</protein>
<keyword evidence="2" id="KW-0812">Transmembrane</keyword>
<evidence type="ECO:0000313" key="3">
    <source>
        <dbReference type="EMBL" id="PPJ52038.1"/>
    </source>
</evidence>
<keyword evidence="2" id="KW-0472">Membrane</keyword>
<evidence type="ECO:0000256" key="1">
    <source>
        <dbReference type="SAM" id="MobiDB-lite"/>
    </source>
</evidence>
<proteinExistence type="predicted"/>
<feature type="transmembrane region" description="Helical" evidence="2">
    <location>
        <begin position="92"/>
        <end position="115"/>
    </location>
</feature>
<reference evidence="4" key="1">
    <citation type="journal article" date="2017" name="bioRxiv">
        <title>Conservation of a gene cluster reveals novel cercosporin biosynthetic mechanisms and extends production to the genus Colletotrichum.</title>
        <authorList>
            <person name="de Jonge R."/>
            <person name="Ebert M.K."/>
            <person name="Huitt-Roehl C.R."/>
            <person name="Pal P."/>
            <person name="Suttle J.C."/>
            <person name="Spanner R.E."/>
            <person name="Neubauer J.D."/>
            <person name="Jurick W.M.II."/>
            <person name="Stott K.A."/>
            <person name="Secor G.A."/>
            <person name="Thomma B.P.H.J."/>
            <person name="Van de Peer Y."/>
            <person name="Townsend C.A."/>
            <person name="Bolton M.D."/>
        </authorList>
    </citation>
    <scope>NUCLEOTIDE SEQUENCE [LARGE SCALE GENOMIC DNA]</scope>
    <source>
        <strain evidence="4">CBS538.71</strain>
    </source>
</reference>
<dbReference type="OrthoDB" id="297496at2759"/>
<dbReference type="AlphaFoldDB" id="A0A2S6BX38"/>
<organism evidence="3 4">
    <name type="scientific">Cercospora berteroae</name>
    <dbReference type="NCBI Taxonomy" id="357750"/>
    <lineage>
        <taxon>Eukaryota</taxon>
        <taxon>Fungi</taxon>
        <taxon>Dikarya</taxon>
        <taxon>Ascomycota</taxon>
        <taxon>Pezizomycotina</taxon>
        <taxon>Dothideomycetes</taxon>
        <taxon>Dothideomycetidae</taxon>
        <taxon>Mycosphaerellales</taxon>
        <taxon>Mycosphaerellaceae</taxon>
        <taxon>Cercospora</taxon>
    </lineage>
</organism>
<evidence type="ECO:0000256" key="2">
    <source>
        <dbReference type="SAM" id="Phobius"/>
    </source>
</evidence>
<keyword evidence="2" id="KW-1133">Transmembrane helix</keyword>
<accession>A0A2S6BX38</accession>
<dbReference type="Proteomes" id="UP000237631">
    <property type="component" value="Unassembled WGS sequence"/>
</dbReference>
<comment type="caution">
    <text evidence="3">The sequence shown here is derived from an EMBL/GenBank/DDBJ whole genome shotgun (WGS) entry which is preliminary data.</text>
</comment>